<dbReference type="PANTHER" id="PTHR22935">
    <property type="entry name" value="PENICILLIN-BINDING PROTEIN"/>
    <property type="match status" value="1"/>
</dbReference>
<dbReference type="Pfam" id="PF00144">
    <property type="entry name" value="Beta-lactamase"/>
    <property type="match status" value="1"/>
</dbReference>
<feature type="chain" id="PRO_5004020576" description="Beta-lactamase-related domain-containing protein" evidence="2">
    <location>
        <begin position="25"/>
        <end position="593"/>
    </location>
</feature>
<feature type="domain" description="Beta-lactamase-related" evidence="3">
    <location>
        <begin position="95"/>
        <end position="410"/>
    </location>
</feature>
<dbReference type="PANTHER" id="PTHR22935:SF95">
    <property type="entry name" value="BETA-LACTAMASE-LIKE 1-RELATED"/>
    <property type="match status" value="1"/>
</dbReference>
<comment type="similarity">
    <text evidence="1">Belongs to the beta-lactamase family.</text>
</comment>
<evidence type="ECO:0000256" key="2">
    <source>
        <dbReference type="SAM" id="SignalP"/>
    </source>
</evidence>
<dbReference type="EMBL" id="FP929136">
    <property type="protein sequence ID" value="CCT61149.1"/>
    <property type="molecule type" value="Genomic_DNA"/>
</dbReference>
<feature type="signal peptide" evidence="2">
    <location>
        <begin position="1"/>
        <end position="24"/>
    </location>
</feature>
<dbReference type="VEuPathDB" id="FungiDB:Lema_P125550.1"/>
<keyword evidence="5" id="KW-1185">Reference proteome</keyword>
<accession>M1ZJR7</accession>
<proteinExistence type="inferred from homology"/>
<dbReference type="InterPro" id="IPR012338">
    <property type="entry name" value="Beta-lactam/transpept-like"/>
</dbReference>
<reference evidence="4 5" key="1">
    <citation type="journal article" date="2011" name="Nat. Commun.">
        <title>Effector diversification within compartments of the Leptosphaeria maculans genome affected by Repeat-Induced Point mutations.</title>
        <authorList>
            <person name="Rouxel T."/>
            <person name="Grandaubert J."/>
            <person name="Hane J.K."/>
            <person name="Hoede C."/>
            <person name="van de Wouw A.P."/>
            <person name="Couloux A."/>
            <person name="Dominguez V."/>
            <person name="Anthouard V."/>
            <person name="Bally P."/>
            <person name="Bourras S."/>
            <person name="Cozijnsen A.J."/>
            <person name="Ciuffetti L.M."/>
            <person name="Degrave A."/>
            <person name="Dilmaghani A."/>
            <person name="Duret L."/>
            <person name="Fudal I."/>
            <person name="Goodwin S.B."/>
            <person name="Gout L."/>
            <person name="Glaser N."/>
            <person name="Linglin J."/>
            <person name="Kema G.H.J."/>
            <person name="Lapalu N."/>
            <person name="Lawrence C.B."/>
            <person name="May K."/>
            <person name="Meyer M."/>
            <person name="Ollivier B."/>
            <person name="Poulain J."/>
            <person name="Schoch C.L."/>
            <person name="Simon A."/>
            <person name="Spatafora J.W."/>
            <person name="Stachowiak A."/>
            <person name="Turgeon B.G."/>
            <person name="Tyler B.M."/>
            <person name="Vincent D."/>
            <person name="Weissenbach J."/>
            <person name="Amselem J."/>
            <person name="Quesneville H."/>
            <person name="Oliver R.P."/>
            <person name="Wincker P."/>
            <person name="Balesdent M.-H."/>
            <person name="Howlett B.J."/>
        </authorList>
    </citation>
    <scope>NUCLEOTIDE SEQUENCE [LARGE SCALE GENOMIC DNA]</scope>
    <source>
        <strain evidence="5">JN3 / isolate v23.1.3 / race Av1-4-5-6-7-8</strain>
    </source>
</reference>
<dbReference type="InterPro" id="IPR051478">
    <property type="entry name" value="Beta-lactamase-like_AB/R"/>
</dbReference>
<dbReference type="InParanoid" id="M1ZJR7"/>
<name>M1ZJR7_LEPMJ</name>
<dbReference type="Gene3D" id="3.40.710.10">
    <property type="entry name" value="DD-peptidase/beta-lactamase superfamily"/>
    <property type="match status" value="1"/>
</dbReference>
<evidence type="ECO:0000313" key="5">
    <source>
        <dbReference type="Proteomes" id="UP000002668"/>
    </source>
</evidence>
<evidence type="ECO:0000259" key="3">
    <source>
        <dbReference type="Pfam" id="PF00144"/>
    </source>
</evidence>
<keyword evidence="2" id="KW-0732">Signal</keyword>
<dbReference type="AlphaFoldDB" id="M1ZJR7"/>
<dbReference type="Proteomes" id="UP000002668">
    <property type="component" value="Genome"/>
</dbReference>
<dbReference type="STRING" id="985895.M1ZJR7"/>
<evidence type="ECO:0000313" key="4">
    <source>
        <dbReference type="EMBL" id="CCT61149.1"/>
    </source>
</evidence>
<sequence>MSSLALGTWGLLLASSCIALGAAACVPDFPDKLLVDPGVLGHPSVVAALEHVRGNLTAMYANVTRDGLSFAVVHASSATPVYTFNNGTLKNNETSSDEDEGNRVTSDSIFRIVSVSKNFALSSALVVENRFKNLSTTSRSYVITLDTPVRFLLPDFRLPEKDWDDGGSEITLRMLASHTAGIPRESYSTGFNMVLSTGKANAATIGAEWARISEQEVLDGLAASNLMFAPGQRAASAVTTQYNNMTSTHLSWSQLVTQELLNPLNMTHSFLGAIPQHLVADIGVPGGDNWADLVVGDGYAPAAGMWSSASDLAKYLHGLWLQPEPSLITRFQRRQVLKPMYVLQDGKQQVASGWEIQTLTISTSTNVSATNSDKTYSIFGKSGDGGGWHSWMDVIPNLGYGLVVLSQESGLSNFTTTSPTELRDTVHAILAPAFSKALAARMTQRFAGTYDQAHDTGLTIDQVSTPAPYTPTYAQLEVEDQILYLHQLVVNGTSALEAVDRLSWETDDAGPRLFSTPRGVALEPAEGAGETAQFGPGAQVWRMIVPGLETCDWFDFDGYKDTEGWPLSKFVLVEREGGVDLHYPPFDIVVSRS</sequence>
<dbReference type="SUPFAM" id="SSF56601">
    <property type="entry name" value="beta-lactamase/transpeptidase-like"/>
    <property type="match status" value="1"/>
</dbReference>
<gene>
    <name evidence="4" type="ORF">Lema_P125550.1</name>
</gene>
<dbReference type="OrthoDB" id="10250282at2759"/>
<evidence type="ECO:0000256" key="1">
    <source>
        <dbReference type="ARBA" id="ARBA00038473"/>
    </source>
</evidence>
<protein>
    <recommendedName>
        <fullName evidence="3">Beta-lactamase-related domain-containing protein</fullName>
    </recommendedName>
</protein>
<dbReference type="InterPro" id="IPR001466">
    <property type="entry name" value="Beta-lactam-related"/>
</dbReference>
<organism evidence="4 5">
    <name type="scientific">Leptosphaeria maculans (strain JN3 / isolate v23.1.3 / race Av1-4-5-6-7-8)</name>
    <name type="common">Blackleg fungus</name>
    <name type="synonym">Phoma lingam</name>
    <dbReference type="NCBI Taxonomy" id="985895"/>
    <lineage>
        <taxon>Eukaryota</taxon>
        <taxon>Fungi</taxon>
        <taxon>Dikarya</taxon>
        <taxon>Ascomycota</taxon>
        <taxon>Pezizomycotina</taxon>
        <taxon>Dothideomycetes</taxon>
        <taxon>Pleosporomycetidae</taxon>
        <taxon>Pleosporales</taxon>
        <taxon>Pleosporineae</taxon>
        <taxon>Leptosphaeriaceae</taxon>
        <taxon>Plenodomus</taxon>
        <taxon>Plenodomus lingam/Leptosphaeria maculans species complex</taxon>
    </lineage>
</organism>